<name>A0A061RJB0_9CHLO</name>
<evidence type="ECO:0000256" key="1">
    <source>
        <dbReference type="SAM" id="MobiDB-lite"/>
    </source>
</evidence>
<sequence length="40" mass="4604">MPHDLIARRQDAPPHLPLPFLSCLAPDTPTRRLHSHRPRS</sequence>
<dbReference type="AlphaFoldDB" id="A0A061RJB0"/>
<feature type="region of interest" description="Disordered" evidence="1">
    <location>
        <begin position="1"/>
        <end position="40"/>
    </location>
</feature>
<feature type="compositionally biased region" description="Basic and acidic residues" evidence="1">
    <location>
        <begin position="1"/>
        <end position="12"/>
    </location>
</feature>
<protein>
    <submittedName>
        <fullName evidence="2">Uncharacterized protein</fullName>
    </submittedName>
</protein>
<accession>A0A061RJB0</accession>
<feature type="compositionally biased region" description="Basic residues" evidence="1">
    <location>
        <begin position="31"/>
        <end position="40"/>
    </location>
</feature>
<proteinExistence type="predicted"/>
<gene>
    <name evidence="2" type="ORF">TSPGSL018_29894</name>
</gene>
<evidence type="ECO:0000313" key="2">
    <source>
        <dbReference type="EMBL" id="JAC73037.1"/>
    </source>
</evidence>
<dbReference type="EMBL" id="GBEZ01012896">
    <property type="protein sequence ID" value="JAC73037.1"/>
    <property type="molecule type" value="Transcribed_RNA"/>
</dbReference>
<reference evidence="2" key="1">
    <citation type="submission" date="2014-05" db="EMBL/GenBank/DDBJ databases">
        <title>The transcriptome of the halophilic microalga Tetraselmis sp. GSL018 isolated from the Great Salt Lake, Utah.</title>
        <authorList>
            <person name="Jinkerson R.E."/>
            <person name="D'Adamo S."/>
            <person name="Posewitz M.C."/>
        </authorList>
    </citation>
    <scope>NUCLEOTIDE SEQUENCE</scope>
    <source>
        <strain evidence="2">GSL018</strain>
    </source>
</reference>
<organism evidence="2">
    <name type="scientific">Tetraselmis sp. GSL018</name>
    <dbReference type="NCBI Taxonomy" id="582737"/>
    <lineage>
        <taxon>Eukaryota</taxon>
        <taxon>Viridiplantae</taxon>
        <taxon>Chlorophyta</taxon>
        <taxon>core chlorophytes</taxon>
        <taxon>Chlorodendrophyceae</taxon>
        <taxon>Chlorodendrales</taxon>
        <taxon>Chlorodendraceae</taxon>
        <taxon>Tetraselmis</taxon>
    </lineage>
</organism>